<evidence type="ECO:0000313" key="2">
    <source>
        <dbReference type="Proteomes" id="UP001168990"/>
    </source>
</evidence>
<evidence type="ECO:0000313" key="1">
    <source>
        <dbReference type="EMBL" id="KAK0157155.1"/>
    </source>
</evidence>
<reference evidence="1" key="1">
    <citation type="journal article" date="2023" name="bioRxiv">
        <title>Scaffold-level genome assemblies of two parasitoid biocontrol wasps reveal the parthenogenesis mechanism and an associated novel virus.</title>
        <authorList>
            <person name="Inwood S."/>
            <person name="Skelly J."/>
            <person name="Guhlin J."/>
            <person name="Harrop T."/>
            <person name="Goldson S."/>
            <person name="Dearden P."/>
        </authorList>
    </citation>
    <scope>NUCLEOTIDE SEQUENCE</scope>
    <source>
        <strain evidence="1">Irish</strain>
        <tissue evidence="1">Whole body</tissue>
    </source>
</reference>
<name>A0AA39EX77_9HYME</name>
<reference evidence="1" key="2">
    <citation type="submission" date="2023-03" db="EMBL/GenBank/DDBJ databases">
        <authorList>
            <person name="Inwood S.N."/>
            <person name="Skelly J.G."/>
            <person name="Guhlin J."/>
            <person name="Harrop T.W.R."/>
            <person name="Goldson S.G."/>
            <person name="Dearden P.K."/>
        </authorList>
    </citation>
    <scope>NUCLEOTIDE SEQUENCE</scope>
    <source>
        <strain evidence="1">Irish</strain>
        <tissue evidence="1">Whole body</tissue>
    </source>
</reference>
<dbReference type="Proteomes" id="UP001168990">
    <property type="component" value="Unassembled WGS sequence"/>
</dbReference>
<dbReference type="EMBL" id="JAQQBS010001477">
    <property type="protein sequence ID" value="KAK0157155.1"/>
    <property type="molecule type" value="Genomic_DNA"/>
</dbReference>
<comment type="caution">
    <text evidence="1">The sequence shown here is derived from an EMBL/GenBank/DDBJ whole genome shotgun (WGS) entry which is preliminary data.</text>
</comment>
<organism evidence="1 2">
    <name type="scientific">Microctonus aethiopoides</name>
    <dbReference type="NCBI Taxonomy" id="144406"/>
    <lineage>
        <taxon>Eukaryota</taxon>
        <taxon>Metazoa</taxon>
        <taxon>Ecdysozoa</taxon>
        <taxon>Arthropoda</taxon>
        <taxon>Hexapoda</taxon>
        <taxon>Insecta</taxon>
        <taxon>Pterygota</taxon>
        <taxon>Neoptera</taxon>
        <taxon>Endopterygota</taxon>
        <taxon>Hymenoptera</taxon>
        <taxon>Apocrita</taxon>
        <taxon>Ichneumonoidea</taxon>
        <taxon>Braconidae</taxon>
        <taxon>Euphorinae</taxon>
        <taxon>Microctonus</taxon>
    </lineage>
</organism>
<proteinExistence type="predicted"/>
<accession>A0AA39EX77</accession>
<gene>
    <name evidence="1" type="ORF">PV328_011811</name>
</gene>
<protein>
    <submittedName>
        <fullName evidence="1">Uncharacterized protein</fullName>
    </submittedName>
</protein>
<sequence length="116" mass="12938">MRISTNMTQKRRSKCAARKYNLKVLKRYRSLYPHDTYFASLPASCLHQEENGLLDGVSNSSTTNNKNATLELSPLTCIQSINTNFGSFQPAIDTINEDIIVSNHGTTDVNDIADNN</sequence>
<dbReference type="AlphaFoldDB" id="A0AA39EX77"/>
<keyword evidence="2" id="KW-1185">Reference proteome</keyword>